<feature type="disulfide bond" evidence="8">
    <location>
        <begin position="601"/>
        <end position="630"/>
    </location>
</feature>
<evidence type="ECO:0000256" key="11">
    <source>
        <dbReference type="SAM" id="SignalP"/>
    </source>
</evidence>
<feature type="compositionally biased region" description="Basic and acidic residues" evidence="10">
    <location>
        <begin position="471"/>
        <end position="480"/>
    </location>
</feature>
<feature type="region of interest" description="Disordered" evidence="10">
    <location>
        <begin position="55"/>
        <end position="75"/>
    </location>
</feature>
<comment type="cofactor">
    <cofactor evidence="1 7">
        <name>Ca(2+)</name>
        <dbReference type="ChEBI" id="CHEBI:29108"/>
    </cofactor>
</comment>
<dbReference type="AlphaFoldDB" id="A0A2C5X960"/>
<feature type="active site" evidence="6">
    <location>
        <position position="788"/>
    </location>
</feature>
<name>A0A2C5X960_9PEZI</name>
<gene>
    <name evidence="12" type="primary">MNS1_0</name>
    <name evidence="12" type="ORF">CFIMG_002766RA</name>
</gene>
<dbReference type="EC" id="3.2.1.-" evidence="9"/>
<evidence type="ECO:0000256" key="6">
    <source>
        <dbReference type="PIRSR" id="PIRSR601382-1"/>
    </source>
</evidence>
<keyword evidence="11" id="KW-0732">Signal</keyword>
<dbReference type="PANTHER" id="PTHR11742">
    <property type="entry name" value="MANNOSYL-OLIGOSACCHARIDE ALPHA-1,2-MANNOSIDASE-RELATED"/>
    <property type="match status" value="1"/>
</dbReference>
<evidence type="ECO:0000256" key="9">
    <source>
        <dbReference type="RuleBase" id="RU361193"/>
    </source>
</evidence>
<protein>
    <recommendedName>
        <fullName evidence="9">alpha-1,2-Mannosidase</fullName>
        <ecNumber evidence="9">3.2.1.-</ecNumber>
    </recommendedName>
</protein>
<evidence type="ECO:0000256" key="3">
    <source>
        <dbReference type="ARBA" id="ARBA00007658"/>
    </source>
</evidence>
<evidence type="ECO:0000256" key="4">
    <source>
        <dbReference type="ARBA" id="ARBA00022801"/>
    </source>
</evidence>
<dbReference type="InterPro" id="IPR050749">
    <property type="entry name" value="Glycosyl_Hydrolase_47"/>
</dbReference>
<dbReference type="GO" id="GO:0005975">
    <property type="term" value="P:carbohydrate metabolic process"/>
    <property type="evidence" value="ECO:0007669"/>
    <property type="project" value="InterPro"/>
</dbReference>
<feature type="compositionally biased region" description="Polar residues" evidence="10">
    <location>
        <begin position="102"/>
        <end position="116"/>
    </location>
</feature>
<evidence type="ECO:0000256" key="5">
    <source>
        <dbReference type="ARBA" id="ARBA00023157"/>
    </source>
</evidence>
<dbReference type="GO" id="GO:0004571">
    <property type="term" value="F:mannosyl-oligosaccharide 1,2-alpha-mannosidase activity"/>
    <property type="evidence" value="ECO:0007669"/>
    <property type="project" value="InterPro"/>
</dbReference>
<feature type="region of interest" description="Disordered" evidence="10">
    <location>
        <begin position="463"/>
        <end position="483"/>
    </location>
</feature>
<dbReference type="GO" id="GO:0005783">
    <property type="term" value="C:endoplasmic reticulum"/>
    <property type="evidence" value="ECO:0007669"/>
    <property type="project" value="TreeGrafter"/>
</dbReference>
<dbReference type="UniPathway" id="UPA00378"/>
<comment type="similarity">
    <text evidence="3 9">Belongs to the glycosyl hydrolase 47 family.</text>
</comment>
<keyword evidence="9" id="KW-0326">Glycosidase</keyword>
<dbReference type="InterPro" id="IPR001382">
    <property type="entry name" value="Glyco_hydro_47"/>
</dbReference>
<dbReference type="InterPro" id="IPR036026">
    <property type="entry name" value="Seven-hairpin_glycosidases"/>
</dbReference>
<feature type="compositionally biased region" description="Polar residues" evidence="10">
    <location>
        <begin position="174"/>
        <end position="183"/>
    </location>
</feature>
<evidence type="ECO:0000256" key="2">
    <source>
        <dbReference type="ARBA" id="ARBA00004922"/>
    </source>
</evidence>
<reference evidence="12 13" key="2">
    <citation type="journal article" date="2013" name="IMA Fungus">
        <title>IMA Genome-F 1: Ceratocystis fimbriata: Draft nuclear genome sequence for the plant pathogen, Ceratocystis fimbriata.</title>
        <authorList>
            <person name="Wilken P.M."/>
            <person name="Steenkamp E.T."/>
            <person name="Wingfield M.J."/>
            <person name="de Beer Z.W."/>
            <person name="Wingfield B.D."/>
        </authorList>
    </citation>
    <scope>NUCLEOTIDE SEQUENCE [LARGE SCALE GENOMIC DNA]</scope>
    <source>
        <strain evidence="12 13">CBS 114723</strain>
    </source>
</reference>
<feature type="active site" description="Proton donor" evidence="6">
    <location>
        <position position="315"/>
    </location>
</feature>
<dbReference type="InterPro" id="IPR012341">
    <property type="entry name" value="6hp_glycosidase-like_sf"/>
</dbReference>
<feature type="chain" id="PRO_5013356144" description="alpha-1,2-Mannosidase" evidence="11">
    <location>
        <begin position="28"/>
        <end position="899"/>
    </location>
</feature>
<feature type="active site" evidence="6">
    <location>
        <position position="527"/>
    </location>
</feature>
<dbReference type="Proteomes" id="UP000222788">
    <property type="component" value="Unassembled WGS sequence"/>
</dbReference>
<dbReference type="Gene3D" id="1.50.10.10">
    <property type="match status" value="3"/>
</dbReference>
<feature type="region of interest" description="Disordered" evidence="10">
    <location>
        <begin position="102"/>
        <end position="183"/>
    </location>
</feature>
<keyword evidence="7" id="KW-0479">Metal-binding</keyword>
<keyword evidence="7" id="KW-0106">Calcium</keyword>
<sequence>MVPRRRSRLVLVAAVIITFLLYKGTQGTWDTPSPFNQQPSFHQASTPDDVVAAHDSKVADQEPSTEPTSHTPLSRPVNVATHLAVAEDQTQITSTVNLAVSEPTTSIKETPSTNSAADGPTLKDTSKSDSDSSTDFSLPGDIHALEDAPTTGFKTPSNIASDIHDNAPPAQVEALSTTSTSKTHWVKPTEHFPVAKESYITMPTGSPKAIPKIQFDFPQTEDPAAKALRQNRQHAVLLEMKHAWSGYRTYAWMHDELAPNTFTYKDPFCGWAATLVDSLDTLWIMGLHDEFDEAAKAVKLIDFTWTTRREIPVFETIIRYLGGLLAAYDVSGGANGEYPVLLEKAIELAEILMGIFDTPNRMPILYYQWQPYATSQPHRATGAGVAELGSMTMEFTRLAQLTGEQKYYDAIARIVNEFEGLQDRGTAIDGLFPEKLDTSGCNKTASREKSQVAISLEGAPVGFEASNQGKTTHELEKREPPALARPPTEKILAEGGEKNGEDWDCVPQPLTPVGFGRQSYGIGGSQDSTYEYFPKQFLLLGGLEPKYEKMHRKAMAGIKKHLLYRAMTNDSSDILFPAKVTTGQHGQGDISIEYEVTHLGCFVGGMFGMGSKIFQEPEELEMAKKLTNGCVWAYGSTASGIMPEGATVVPCDSMDECPWNQTKWHEHLDRNWEYREKQVDLWEQQKALFLQQRASSEDSNLAKRTASHALGANGAPLDPSSPSAVLAVEGSIGEDQTDEASTLEKEMINTIGHRPQGHDEYVRMRIAQERFPPSFVTINSAQYILRPEAIESVWYMYRITGDKEWMEKGWKMWEAVIPLVKTEFGHSALNSVLTSRPQQLDGMESFWLAETLKYFYLLFSEPDVISLDEWVLNTEAHPFKRPTSAFGRGEVAKKPTKQP</sequence>
<dbReference type="PANTHER" id="PTHR11742:SF103">
    <property type="entry name" value="ENDOPLASMIC RETICULUM MANNOSIDASE MNL2-RELATED"/>
    <property type="match status" value="1"/>
</dbReference>
<evidence type="ECO:0000256" key="1">
    <source>
        <dbReference type="ARBA" id="ARBA00001913"/>
    </source>
</evidence>
<dbReference type="GO" id="GO:0016020">
    <property type="term" value="C:membrane"/>
    <property type="evidence" value="ECO:0007669"/>
    <property type="project" value="InterPro"/>
</dbReference>
<organism evidence="12 13">
    <name type="scientific">Ceratocystis fimbriata CBS 114723</name>
    <dbReference type="NCBI Taxonomy" id="1035309"/>
    <lineage>
        <taxon>Eukaryota</taxon>
        <taxon>Fungi</taxon>
        <taxon>Dikarya</taxon>
        <taxon>Ascomycota</taxon>
        <taxon>Pezizomycotina</taxon>
        <taxon>Sordariomycetes</taxon>
        <taxon>Hypocreomycetidae</taxon>
        <taxon>Microascales</taxon>
        <taxon>Ceratocystidaceae</taxon>
        <taxon>Ceratocystis</taxon>
    </lineage>
</organism>
<evidence type="ECO:0000256" key="7">
    <source>
        <dbReference type="PIRSR" id="PIRSR601382-2"/>
    </source>
</evidence>
<feature type="binding site" evidence="7">
    <location>
        <position position="874"/>
    </location>
    <ligand>
        <name>Ca(2+)</name>
        <dbReference type="ChEBI" id="CHEBI:29108"/>
    </ligand>
</feature>
<keyword evidence="13" id="KW-1185">Reference proteome</keyword>
<feature type="signal peptide" evidence="11">
    <location>
        <begin position="1"/>
        <end position="27"/>
    </location>
</feature>
<dbReference type="STRING" id="1035309.A0A2C5X960"/>
<keyword evidence="5 8" id="KW-1015">Disulfide bond</keyword>
<feature type="compositionally biased region" description="Polar residues" evidence="10">
    <location>
        <begin position="62"/>
        <end position="72"/>
    </location>
</feature>
<accession>A0A2C5X960</accession>
<dbReference type="EMBL" id="APWK03000035">
    <property type="protein sequence ID" value="PHH53874.1"/>
    <property type="molecule type" value="Genomic_DNA"/>
</dbReference>
<dbReference type="Pfam" id="PF01532">
    <property type="entry name" value="Glyco_hydro_47"/>
    <property type="match status" value="1"/>
</dbReference>
<proteinExistence type="inferred from homology"/>
<reference evidence="12 13" key="1">
    <citation type="journal article" date="2013" name="Fungal Biol.">
        <title>Analysis of microsatellite markers in the genome of the plant pathogen Ceratocystis fimbriata.</title>
        <authorList>
            <person name="Simpson M.C."/>
            <person name="Wilken P.M."/>
            <person name="Coetzee M.P."/>
            <person name="Wingfield M.J."/>
            <person name="Wingfield B.D."/>
        </authorList>
    </citation>
    <scope>NUCLEOTIDE SEQUENCE [LARGE SCALE GENOMIC DNA]</scope>
    <source>
        <strain evidence="12 13">CBS 114723</strain>
    </source>
</reference>
<feature type="active site" description="Proton donor" evidence="6">
    <location>
        <position position="644"/>
    </location>
</feature>
<evidence type="ECO:0000256" key="10">
    <source>
        <dbReference type="SAM" id="MobiDB-lite"/>
    </source>
</evidence>
<evidence type="ECO:0000313" key="13">
    <source>
        <dbReference type="Proteomes" id="UP000222788"/>
    </source>
</evidence>
<comment type="caution">
    <text evidence="12">The sequence shown here is derived from an EMBL/GenBank/DDBJ whole genome shotgun (WGS) entry which is preliminary data.</text>
</comment>
<comment type="pathway">
    <text evidence="2">Protein modification; protein glycosylation.</text>
</comment>
<dbReference type="GO" id="GO:0005509">
    <property type="term" value="F:calcium ion binding"/>
    <property type="evidence" value="ECO:0007669"/>
    <property type="project" value="InterPro"/>
</dbReference>
<dbReference type="PRINTS" id="PR00747">
    <property type="entry name" value="GLYHDRLASE47"/>
</dbReference>
<evidence type="ECO:0000313" key="12">
    <source>
        <dbReference type="EMBL" id="PHH53874.1"/>
    </source>
</evidence>
<keyword evidence="4 9" id="KW-0378">Hydrolase</keyword>
<evidence type="ECO:0000256" key="8">
    <source>
        <dbReference type="PIRSR" id="PIRSR601382-3"/>
    </source>
</evidence>
<dbReference type="GO" id="GO:0036503">
    <property type="term" value="P:ERAD pathway"/>
    <property type="evidence" value="ECO:0007669"/>
    <property type="project" value="UniProtKB-ARBA"/>
</dbReference>
<dbReference type="SUPFAM" id="SSF48225">
    <property type="entry name" value="Seven-hairpin glycosidases"/>
    <property type="match status" value="1"/>
</dbReference>
<dbReference type="OrthoDB" id="8118055at2759"/>